<protein>
    <recommendedName>
        <fullName evidence="3">RING-type E3 ubiquitin transferase</fullName>
        <ecNumber evidence="3">2.3.2.27</ecNumber>
    </recommendedName>
</protein>
<comment type="caution">
    <text evidence="7">The sequence shown here is derived from an EMBL/GenBank/DDBJ whole genome shotgun (WGS) entry which is preliminary data.</text>
</comment>
<dbReference type="OrthoDB" id="10064100at2759"/>
<dbReference type="SUPFAM" id="SSF48371">
    <property type="entry name" value="ARM repeat"/>
    <property type="match status" value="1"/>
</dbReference>
<dbReference type="FunFam" id="3.30.40.10:FF:000442">
    <property type="entry name" value="RING-type E3 ubiquitin transferase"/>
    <property type="match status" value="1"/>
</dbReference>
<dbReference type="InterPro" id="IPR058678">
    <property type="entry name" value="ARM_PUB"/>
</dbReference>
<evidence type="ECO:0000256" key="4">
    <source>
        <dbReference type="ARBA" id="ARBA00022679"/>
    </source>
</evidence>
<organism evidence="7 8">
    <name type="scientific">Adiantum capillus-veneris</name>
    <name type="common">Maidenhair fern</name>
    <dbReference type="NCBI Taxonomy" id="13818"/>
    <lineage>
        <taxon>Eukaryota</taxon>
        <taxon>Viridiplantae</taxon>
        <taxon>Streptophyta</taxon>
        <taxon>Embryophyta</taxon>
        <taxon>Tracheophyta</taxon>
        <taxon>Polypodiopsida</taxon>
        <taxon>Polypodiidae</taxon>
        <taxon>Polypodiales</taxon>
        <taxon>Pteridineae</taxon>
        <taxon>Pteridaceae</taxon>
        <taxon>Vittarioideae</taxon>
        <taxon>Adiantum</taxon>
    </lineage>
</organism>
<evidence type="ECO:0000313" key="8">
    <source>
        <dbReference type="Proteomes" id="UP000886520"/>
    </source>
</evidence>
<proteinExistence type="predicted"/>
<feature type="non-terminal residue" evidence="7">
    <location>
        <position position="1"/>
    </location>
</feature>
<comment type="pathway">
    <text evidence="2">Protein modification; protein ubiquitination.</text>
</comment>
<dbReference type="PROSITE" id="PS51698">
    <property type="entry name" value="U_BOX"/>
    <property type="match status" value="1"/>
</dbReference>
<reference evidence="7" key="1">
    <citation type="submission" date="2021-01" db="EMBL/GenBank/DDBJ databases">
        <title>Adiantum capillus-veneris genome.</title>
        <authorList>
            <person name="Fang Y."/>
            <person name="Liao Q."/>
        </authorList>
    </citation>
    <scope>NUCLEOTIDE SEQUENCE</scope>
    <source>
        <strain evidence="7">H3</strain>
        <tissue evidence="7">Leaf</tissue>
    </source>
</reference>
<dbReference type="PANTHER" id="PTHR22849:SF163">
    <property type="entry name" value="U-BOX DOMAIN-CONTAINING PROTEIN"/>
    <property type="match status" value="1"/>
</dbReference>
<evidence type="ECO:0000256" key="3">
    <source>
        <dbReference type="ARBA" id="ARBA00012483"/>
    </source>
</evidence>
<dbReference type="Gene3D" id="3.30.40.10">
    <property type="entry name" value="Zinc/RING finger domain, C3HC4 (zinc finger)"/>
    <property type="match status" value="1"/>
</dbReference>
<gene>
    <name evidence="7" type="ORF">GOP47_0004536</name>
</gene>
<evidence type="ECO:0000256" key="5">
    <source>
        <dbReference type="ARBA" id="ARBA00022786"/>
    </source>
</evidence>
<dbReference type="InterPro" id="IPR003613">
    <property type="entry name" value="Ubox_domain"/>
</dbReference>
<dbReference type="InterPro" id="IPR011989">
    <property type="entry name" value="ARM-like"/>
</dbReference>
<dbReference type="Pfam" id="PF25598">
    <property type="entry name" value="ARM_PUB"/>
    <property type="match status" value="1"/>
</dbReference>
<dbReference type="Gene3D" id="1.25.10.10">
    <property type="entry name" value="Leucine-rich Repeat Variant"/>
    <property type="match status" value="1"/>
</dbReference>
<accession>A0A9D4ZMP9</accession>
<dbReference type="CDD" id="cd16664">
    <property type="entry name" value="RING-Ubox_PUB"/>
    <property type="match status" value="1"/>
</dbReference>
<comment type="catalytic activity">
    <reaction evidence="1">
        <text>S-ubiquitinyl-[E2 ubiquitin-conjugating enzyme]-L-cysteine + [acceptor protein]-L-lysine = [E2 ubiquitin-conjugating enzyme]-L-cysteine + N(6)-ubiquitinyl-[acceptor protein]-L-lysine.</text>
        <dbReference type="EC" id="2.3.2.27"/>
    </reaction>
</comment>
<feature type="domain" description="U-box" evidence="6">
    <location>
        <begin position="79"/>
        <end position="156"/>
    </location>
</feature>
<evidence type="ECO:0000313" key="7">
    <source>
        <dbReference type="EMBL" id="KAI5081353.1"/>
    </source>
</evidence>
<evidence type="ECO:0000259" key="6">
    <source>
        <dbReference type="PROSITE" id="PS51698"/>
    </source>
</evidence>
<dbReference type="GO" id="GO:0061630">
    <property type="term" value="F:ubiquitin protein ligase activity"/>
    <property type="evidence" value="ECO:0007669"/>
    <property type="project" value="UniProtKB-EC"/>
</dbReference>
<dbReference type="AlphaFoldDB" id="A0A9D4ZMP9"/>
<keyword evidence="5" id="KW-0833">Ubl conjugation pathway</keyword>
<dbReference type="InterPro" id="IPR045185">
    <property type="entry name" value="PUB22/23/24-like"/>
</dbReference>
<dbReference type="Pfam" id="PF04564">
    <property type="entry name" value="U-box"/>
    <property type="match status" value="1"/>
</dbReference>
<dbReference type="PANTHER" id="PTHR22849">
    <property type="entry name" value="WDSAM1 PROTEIN"/>
    <property type="match status" value="1"/>
</dbReference>
<evidence type="ECO:0000256" key="2">
    <source>
        <dbReference type="ARBA" id="ARBA00004906"/>
    </source>
</evidence>
<keyword evidence="4" id="KW-0808">Transferase</keyword>
<evidence type="ECO:0000256" key="1">
    <source>
        <dbReference type="ARBA" id="ARBA00000900"/>
    </source>
</evidence>
<dbReference type="SUPFAM" id="SSF57850">
    <property type="entry name" value="RING/U-box"/>
    <property type="match status" value="1"/>
</dbReference>
<dbReference type="GO" id="GO:0016567">
    <property type="term" value="P:protein ubiquitination"/>
    <property type="evidence" value="ECO:0007669"/>
    <property type="project" value="InterPro"/>
</dbReference>
<dbReference type="InterPro" id="IPR013083">
    <property type="entry name" value="Znf_RING/FYVE/PHD"/>
</dbReference>
<dbReference type="InterPro" id="IPR016024">
    <property type="entry name" value="ARM-type_fold"/>
</dbReference>
<dbReference type="EC" id="2.3.2.27" evidence="3"/>
<dbReference type="InterPro" id="IPR045210">
    <property type="entry name" value="RING-Ubox_PUB"/>
</dbReference>
<dbReference type="EMBL" id="JABFUD020000004">
    <property type="protein sequence ID" value="KAI5081353.1"/>
    <property type="molecule type" value="Genomic_DNA"/>
</dbReference>
<dbReference type="SMART" id="SM00504">
    <property type="entry name" value="Ubox"/>
    <property type="match status" value="1"/>
</dbReference>
<keyword evidence="8" id="KW-1185">Reference proteome</keyword>
<dbReference type="Proteomes" id="UP000886520">
    <property type="component" value="Chromosome 4"/>
</dbReference>
<name>A0A9D4ZMP9_ADICA</name>
<sequence>LLPSFSSVRRVFPLTRPCHGRRGLKLSNSSRAQPHRYCRVHTIPKNTLLLSSSQLALSAIPISAYRKMSRKGSLQVQVTVPSFFLCPISLELMRDPVTLSSGQTFDRSSIQQWLDDGHHTCPVTRQPIPDSDLEDPIPNHALRRMIQAWCVQNKSCGVERILTPRQPPSLRDIPHLLDLLAPARSSASTNAHESLDALQTLIRIAIERPHSRHTILLSGTLPCLTKLLSRSYPGLAPLAAASPTPMSFTIAEEALKLLDLLIDPELFADFDQQQLHSHEELIMSLANALLRSGTPDSRPRAASILLRLGPSDCLRRKMGQLQGFIAALVEMIQEFDVSSRAALGLLADVCAASNLNRVTAAEVGAVGTLGQFLLCLQQHDSEDKATTEMILRALEVICQCAEGRATVAAEPSILTTVVKHMSAVSERAAHHAVHIVLLVVKWAPEADEMKSAALKEGALIKAIAVAQSATASETRLAARRLAASLSEALPHSHLSHTMRIL</sequence>